<dbReference type="RefSeq" id="WP_152230942.1">
    <property type="nucleotide sequence ID" value="NZ_BAAAOT010000016.1"/>
</dbReference>
<dbReference type="SMART" id="SM00220">
    <property type="entry name" value="S_TKc"/>
    <property type="match status" value="1"/>
</dbReference>
<evidence type="ECO:0000256" key="4">
    <source>
        <dbReference type="ARBA" id="ARBA00022741"/>
    </source>
</evidence>
<dbReference type="InterPro" id="IPR000719">
    <property type="entry name" value="Prot_kinase_dom"/>
</dbReference>
<keyword evidence="11" id="KW-1185">Reference proteome</keyword>
<dbReference type="InterPro" id="IPR011009">
    <property type="entry name" value="Kinase-like_dom_sf"/>
</dbReference>
<reference evidence="10 11" key="1">
    <citation type="submission" date="2019-10" db="EMBL/GenBank/DDBJ databases">
        <title>Georgenia wutianyii sp. nov. and Georgenia yuyongxinii sp. nov. isolated from plateau pika (Ochotona curzoniae) in the Qinghai-Tibet plateau of China.</title>
        <authorList>
            <person name="Tian Z."/>
        </authorList>
    </citation>
    <scope>NUCLEOTIDE SEQUENCE [LARGE SCALE GENOMIC DNA]</scope>
    <source>
        <strain evidence="10 11">JCM 15130</strain>
    </source>
</reference>
<dbReference type="PROSITE" id="PS00107">
    <property type="entry name" value="PROTEIN_KINASE_ATP"/>
    <property type="match status" value="1"/>
</dbReference>
<feature type="region of interest" description="Disordered" evidence="8">
    <location>
        <begin position="323"/>
        <end position="375"/>
    </location>
</feature>
<dbReference type="Gene3D" id="1.10.510.10">
    <property type="entry name" value="Transferase(Phosphotransferase) domain 1"/>
    <property type="match status" value="1"/>
</dbReference>
<dbReference type="EC" id="2.7.11.1" evidence="1"/>
<dbReference type="GO" id="GO:0005524">
    <property type="term" value="F:ATP binding"/>
    <property type="evidence" value="ECO:0007669"/>
    <property type="project" value="UniProtKB-UniRule"/>
</dbReference>
<dbReference type="PROSITE" id="PS50011">
    <property type="entry name" value="PROTEIN_KINASE_DOM"/>
    <property type="match status" value="1"/>
</dbReference>
<dbReference type="EMBL" id="WHPD01001392">
    <property type="protein sequence ID" value="MPV88291.1"/>
    <property type="molecule type" value="Genomic_DNA"/>
</dbReference>
<organism evidence="10 11">
    <name type="scientific">Georgenia ruanii</name>
    <dbReference type="NCBI Taxonomy" id="348442"/>
    <lineage>
        <taxon>Bacteria</taxon>
        <taxon>Bacillati</taxon>
        <taxon>Actinomycetota</taxon>
        <taxon>Actinomycetes</taxon>
        <taxon>Micrococcales</taxon>
        <taxon>Bogoriellaceae</taxon>
        <taxon>Georgenia</taxon>
    </lineage>
</organism>
<sequence>MSPKRAPGRPPALPGYAFERVLGSGGFADVYLYTQLMPRRPVAVKVLTTETVHDHSPEQLLAEADLMARLSSHPSIVAVHDAGRAPDGRPFLVMQYCPLPSLAERIKSRPLGVPEALSIGVRLASAVETAHRAGIVHRDIKPANVLTTEYGRPALTDFGIAGAAEQTVGDGAGVSVPWAPPEALDGEGAVGVAGDVYSLGATLYTLLAGHAPYHRADGPNARLDHIARIRRDPVPPLGRPDVPRSLEAVLTRAMAKQPARRHASALELARALQAVEQELRLAMTDVEVPDASWMEAAPRADAAAPTVVHGVVTVDPAGVKRTSAVGTDDVDHDRRRPAGPAPAHGGGAFRPGDEGRTVRRPTTEPEAIAGRHTAEPARRRVRWVVAAGLAAVGLLGVAVGTDALRGDPPAEATARADPAIPIPERVAAPVALTGARDGDAVTFTWEAPPEHAGLAGVSYTWQRSEPGADVQVHLVRDPGVTLDDAPGEVCLAVKVRLPNGTTSTEPAVACVP</sequence>
<keyword evidence="6 7" id="KW-0067">ATP-binding</keyword>
<evidence type="ECO:0000259" key="9">
    <source>
        <dbReference type="PROSITE" id="PS50011"/>
    </source>
</evidence>
<dbReference type="PANTHER" id="PTHR43289:SF6">
    <property type="entry name" value="SERINE_THREONINE-PROTEIN KINASE NEKL-3"/>
    <property type="match status" value="1"/>
</dbReference>
<dbReference type="SUPFAM" id="SSF56112">
    <property type="entry name" value="Protein kinase-like (PK-like)"/>
    <property type="match status" value="1"/>
</dbReference>
<dbReference type="AlphaFoldDB" id="A0A7J9UUI4"/>
<comment type="caution">
    <text evidence="10">The sequence shown here is derived from an EMBL/GenBank/DDBJ whole genome shotgun (WGS) entry which is preliminary data.</text>
</comment>
<keyword evidence="5 10" id="KW-0418">Kinase</keyword>
<protein>
    <recommendedName>
        <fullName evidence="1">non-specific serine/threonine protein kinase</fullName>
        <ecNumber evidence="1">2.7.11.1</ecNumber>
    </recommendedName>
</protein>
<evidence type="ECO:0000256" key="1">
    <source>
        <dbReference type="ARBA" id="ARBA00012513"/>
    </source>
</evidence>
<dbReference type="PANTHER" id="PTHR43289">
    <property type="entry name" value="MITOGEN-ACTIVATED PROTEIN KINASE KINASE KINASE 20-RELATED"/>
    <property type="match status" value="1"/>
</dbReference>
<evidence type="ECO:0000256" key="7">
    <source>
        <dbReference type="PROSITE-ProRule" id="PRU10141"/>
    </source>
</evidence>
<evidence type="ECO:0000256" key="6">
    <source>
        <dbReference type="ARBA" id="ARBA00022840"/>
    </source>
</evidence>
<gene>
    <name evidence="10" type="ORF">GB882_06375</name>
</gene>
<keyword evidence="2" id="KW-0723">Serine/threonine-protein kinase</keyword>
<dbReference type="PROSITE" id="PS00108">
    <property type="entry name" value="PROTEIN_KINASE_ST"/>
    <property type="match status" value="1"/>
</dbReference>
<feature type="domain" description="Protein kinase" evidence="9">
    <location>
        <begin position="16"/>
        <end position="279"/>
    </location>
</feature>
<evidence type="ECO:0000313" key="11">
    <source>
        <dbReference type="Proteomes" id="UP000429644"/>
    </source>
</evidence>
<evidence type="ECO:0000313" key="10">
    <source>
        <dbReference type="EMBL" id="MPV88291.1"/>
    </source>
</evidence>
<feature type="binding site" evidence="7">
    <location>
        <position position="45"/>
    </location>
    <ligand>
        <name>ATP</name>
        <dbReference type="ChEBI" id="CHEBI:30616"/>
    </ligand>
</feature>
<dbReference type="CDD" id="cd14014">
    <property type="entry name" value="STKc_PknB_like"/>
    <property type="match status" value="1"/>
</dbReference>
<accession>A0A7J9UUI4</accession>
<evidence type="ECO:0000256" key="8">
    <source>
        <dbReference type="SAM" id="MobiDB-lite"/>
    </source>
</evidence>
<dbReference type="Pfam" id="PF00069">
    <property type="entry name" value="Pkinase"/>
    <property type="match status" value="1"/>
</dbReference>
<dbReference type="OrthoDB" id="9762169at2"/>
<dbReference type="Proteomes" id="UP000429644">
    <property type="component" value="Unassembled WGS sequence"/>
</dbReference>
<keyword evidence="4 7" id="KW-0547">Nucleotide-binding</keyword>
<keyword evidence="3" id="KW-0808">Transferase</keyword>
<dbReference type="InterPro" id="IPR017441">
    <property type="entry name" value="Protein_kinase_ATP_BS"/>
</dbReference>
<dbReference type="InterPro" id="IPR008271">
    <property type="entry name" value="Ser/Thr_kinase_AS"/>
</dbReference>
<dbReference type="GO" id="GO:0004674">
    <property type="term" value="F:protein serine/threonine kinase activity"/>
    <property type="evidence" value="ECO:0007669"/>
    <property type="project" value="UniProtKB-KW"/>
</dbReference>
<evidence type="ECO:0000256" key="3">
    <source>
        <dbReference type="ARBA" id="ARBA00022679"/>
    </source>
</evidence>
<evidence type="ECO:0000256" key="2">
    <source>
        <dbReference type="ARBA" id="ARBA00022527"/>
    </source>
</evidence>
<feature type="compositionally biased region" description="Basic and acidic residues" evidence="8">
    <location>
        <begin position="351"/>
        <end position="363"/>
    </location>
</feature>
<evidence type="ECO:0000256" key="5">
    <source>
        <dbReference type="ARBA" id="ARBA00022777"/>
    </source>
</evidence>
<name>A0A7J9UUI4_9MICO</name>
<proteinExistence type="predicted"/>